<evidence type="ECO:0000313" key="2">
    <source>
        <dbReference type="Proteomes" id="UP000460412"/>
    </source>
</evidence>
<proteinExistence type="predicted"/>
<keyword evidence="2" id="KW-1185">Reference proteome</keyword>
<sequence length="320" mass="37505">MKLEHILIHTNTIPILNMNGNQLDEIKLPEKITPTPRRRCGCSKSHTFYKGAGIVYRGNYTNTIEDNMIVISQNACEYQKYYIVYPKVYQKFGIFTFCHQPIFSDREGGCGTKERNLLAMQKKFELSAIKEITDIIKVPIDGHKIYGYRLKEVKGSYKDTLRFIEYILSEDFNSAWDKNLWDDIIGYGYLRDLADWFESTELCHKLGTVYALLTSLLKADKYTYEEIVKETTGLAQLGEVYLPYIAARIVERYCPNCTAELELDHFSEQLYKKLWRIIYMGKSCCHLENDKKWGHIREICYSQIPAHLEILRQEIKSHNR</sequence>
<gene>
    <name evidence="1" type="ORF">GN277_26435</name>
</gene>
<name>A0A7X3MLU8_9FIRM</name>
<dbReference type="Proteomes" id="UP000460412">
    <property type="component" value="Unassembled WGS sequence"/>
</dbReference>
<evidence type="ECO:0000313" key="1">
    <source>
        <dbReference type="EMBL" id="MXP78749.1"/>
    </source>
</evidence>
<dbReference type="RefSeq" id="WP_159755817.1">
    <property type="nucleotide sequence ID" value="NZ_CATIFW010000058.1"/>
</dbReference>
<protein>
    <submittedName>
        <fullName evidence="1">Uncharacterized protein</fullName>
    </submittedName>
</protein>
<accession>A0A7X3MLU8</accession>
<dbReference type="AlphaFoldDB" id="A0A7X3MLU8"/>
<organism evidence="1 2">
    <name type="scientific">Sporofaciens musculi</name>
    <dbReference type="NCBI Taxonomy" id="2681861"/>
    <lineage>
        <taxon>Bacteria</taxon>
        <taxon>Bacillati</taxon>
        <taxon>Bacillota</taxon>
        <taxon>Clostridia</taxon>
        <taxon>Lachnospirales</taxon>
        <taxon>Lachnospiraceae</taxon>
        <taxon>Sporofaciens</taxon>
    </lineage>
</organism>
<reference evidence="1 2" key="1">
    <citation type="submission" date="2019-12" db="EMBL/GenBank/DDBJ databases">
        <title>Sporaefaciens musculi gen. nov., sp. nov., a novel bacterium isolated from the caecum of an obese mouse.</title>
        <authorList>
            <person name="Rasmussen T.S."/>
            <person name="Streidl T."/>
            <person name="Hitch T.C.A."/>
            <person name="Wortmann E."/>
            <person name="Deptula P."/>
            <person name="Hansen M."/>
            <person name="Nielsen D.S."/>
            <person name="Clavel T."/>
            <person name="Vogensen F.K."/>
        </authorList>
    </citation>
    <scope>NUCLEOTIDE SEQUENCE [LARGE SCALE GENOMIC DNA]</scope>
    <source>
        <strain evidence="1 2">WCA-9-b2</strain>
    </source>
</reference>
<dbReference type="EMBL" id="WUQX01000001">
    <property type="protein sequence ID" value="MXP78749.1"/>
    <property type="molecule type" value="Genomic_DNA"/>
</dbReference>
<comment type="caution">
    <text evidence="1">The sequence shown here is derived from an EMBL/GenBank/DDBJ whole genome shotgun (WGS) entry which is preliminary data.</text>
</comment>